<protein>
    <submittedName>
        <fullName evidence="5">Uncharacterized protein</fullName>
    </submittedName>
</protein>
<accession>A0ABV4SSD4</accession>
<keyword evidence="2" id="KW-0812">Transmembrane</keyword>
<dbReference type="EMBL" id="JBGOSP010000024">
    <property type="protein sequence ID" value="MFA3841374.1"/>
    <property type="molecule type" value="Genomic_DNA"/>
</dbReference>
<dbReference type="Proteomes" id="UP001571476">
    <property type="component" value="Unassembled WGS sequence"/>
</dbReference>
<sequence>MIPDEREEDGHGCLPSGCFWRIPPPMARPALGTVSVRAVVGSRRNFLLPKLVFREPTWWTIPRQGGADPGPGTSPAWWHVGAYWDLAMMPALASARRLTGCITKGENKG</sequence>
<keyword evidence="4" id="KW-0472">Membrane</keyword>
<name>A0ABV4SSD4_9ACTN</name>
<comment type="subcellular location">
    <subcellularLocation>
        <location evidence="1">Membrane</location>
        <topology evidence="1">Multi-pass membrane protein</topology>
    </subcellularLocation>
</comment>
<dbReference type="InterPro" id="IPR035906">
    <property type="entry name" value="MetI-like_sf"/>
</dbReference>
<comment type="caution">
    <text evidence="5">The sequence shown here is derived from an EMBL/GenBank/DDBJ whole genome shotgun (WGS) entry which is preliminary data.</text>
</comment>
<proteinExistence type="predicted"/>
<keyword evidence="3" id="KW-1133">Transmembrane helix</keyword>
<evidence type="ECO:0000256" key="4">
    <source>
        <dbReference type="ARBA" id="ARBA00023136"/>
    </source>
</evidence>
<evidence type="ECO:0000256" key="3">
    <source>
        <dbReference type="ARBA" id="ARBA00022989"/>
    </source>
</evidence>
<reference evidence="5 6" key="1">
    <citation type="submission" date="2024-08" db="EMBL/GenBank/DDBJ databases">
        <title>Genome sequence of Streptomyces aureus CACIA-1.46HGO.</title>
        <authorList>
            <person name="Evangelista-Martinez Z."/>
        </authorList>
    </citation>
    <scope>NUCLEOTIDE SEQUENCE [LARGE SCALE GENOMIC DNA]</scope>
    <source>
        <strain evidence="5 6">CACIA-1.46HGO</strain>
    </source>
</reference>
<organism evidence="5 6">
    <name type="scientific">Streptomyces aureus</name>
    <dbReference type="NCBI Taxonomy" id="193461"/>
    <lineage>
        <taxon>Bacteria</taxon>
        <taxon>Bacillati</taxon>
        <taxon>Actinomycetota</taxon>
        <taxon>Actinomycetes</taxon>
        <taxon>Kitasatosporales</taxon>
        <taxon>Streptomycetaceae</taxon>
        <taxon>Streptomyces</taxon>
    </lineage>
</organism>
<evidence type="ECO:0000313" key="5">
    <source>
        <dbReference type="EMBL" id="MFA3841374.1"/>
    </source>
</evidence>
<dbReference type="RefSeq" id="WP_372565603.1">
    <property type="nucleotide sequence ID" value="NZ_JBGOSP010000024.1"/>
</dbReference>
<evidence type="ECO:0000256" key="2">
    <source>
        <dbReference type="ARBA" id="ARBA00022692"/>
    </source>
</evidence>
<evidence type="ECO:0000256" key="1">
    <source>
        <dbReference type="ARBA" id="ARBA00004141"/>
    </source>
</evidence>
<gene>
    <name evidence="5" type="ORF">ACEG43_35140</name>
</gene>
<dbReference type="SUPFAM" id="SSF161098">
    <property type="entry name" value="MetI-like"/>
    <property type="match status" value="1"/>
</dbReference>
<evidence type="ECO:0000313" key="6">
    <source>
        <dbReference type="Proteomes" id="UP001571476"/>
    </source>
</evidence>
<keyword evidence="6" id="KW-1185">Reference proteome</keyword>